<dbReference type="InterPro" id="IPR021851">
    <property type="entry name" value="DUF3455"/>
</dbReference>
<dbReference type="Proteomes" id="UP000076625">
    <property type="component" value="Unassembled WGS sequence"/>
</dbReference>
<name>A0A161R854_9NEIS</name>
<organism evidence="2 3">
    <name type="scientific">Crenobacter luteus</name>
    <dbReference type="NCBI Taxonomy" id="1452487"/>
    <lineage>
        <taxon>Bacteria</taxon>
        <taxon>Pseudomonadati</taxon>
        <taxon>Pseudomonadota</taxon>
        <taxon>Betaproteobacteria</taxon>
        <taxon>Neisseriales</taxon>
        <taxon>Neisseriaceae</taxon>
        <taxon>Crenobacter</taxon>
    </lineage>
</organism>
<evidence type="ECO:0008006" key="4">
    <source>
        <dbReference type="Google" id="ProtNLM"/>
    </source>
</evidence>
<comment type="caution">
    <text evidence="2">The sequence shown here is derived from an EMBL/GenBank/DDBJ whole genome shotgun (WGS) entry which is preliminary data.</text>
</comment>
<keyword evidence="3" id="KW-1185">Reference proteome</keyword>
<dbReference type="EMBL" id="LQQU01000017">
    <property type="protein sequence ID" value="KZE32858.1"/>
    <property type="molecule type" value="Genomic_DNA"/>
</dbReference>
<dbReference type="RefSeq" id="WP_066611877.1">
    <property type="nucleotide sequence ID" value="NZ_LQQU01000017.1"/>
</dbReference>
<gene>
    <name evidence="2" type="ORF">AVW16_10780</name>
</gene>
<evidence type="ECO:0000313" key="3">
    <source>
        <dbReference type="Proteomes" id="UP000076625"/>
    </source>
</evidence>
<feature type="chain" id="PRO_5007825704" description="DUF3455 domain-containing protein" evidence="1">
    <location>
        <begin position="20"/>
        <end position="174"/>
    </location>
</feature>
<dbReference type="Pfam" id="PF11937">
    <property type="entry name" value="DUF3455"/>
    <property type="match status" value="1"/>
</dbReference>
<accession>A0A161R854</accession>
<proteinExistence type="predicted"/>
<sequence length="174" mass="18857">MKNKTLMSLLLIAALPAVAAVDNAQLPENVRVPPGHAEKLQVQGEGTIVYVCRAKPGATEQYEWTLLEPRATLYNAQRQVVGQYYAGPRWDLNDGSQAVGKPVAGVASPGGIPLQLVKVDETRGEGALRNTSYVQRLATRGGLPPTGLCDKVNERAVEEVPYQATYVFYQPAPR</sequence>
<reference evidence="3" key="1">
    <citation type="submission" date="2016-01" db="EMBL/GenBank/DDBJ databases">
        <title>Draft genome of Chromobacterium sp. F49.</title>
        <authorList>
            <person name="Hong K.W."/>
        </authorList>
    </citation>
    <scope>NUCLEOTIDE SEQUENCE [LARGE SCALE GENOMIC DNA]</scope>
    <source>
        <strain evidence="3">CN10</strain>
    </source>
</reference>
<feature type="signal peptide" evidence="1">
    <location>
        <begin position="1"/>
        <end position="19"/>
    </location>
</feature>
<dbReference type="PANTHER" id="PTHR35567:SF1">
    <property type="entry name" value="CONSERVED FUNGAL PROTEIN (AFU_ORTHOLOGUE AFUA_1G14230)"/>
    <property type="match status" value="1"/>
</dbReference>
<dbReference type="STRING" id="1452487.AVW16_10780"/>
<keyword evidence="1" id="KW-0732">Signal</keyword>
<evidence type="ECO:0000256" key="1">
    <source>
        <dbReference type="SAM" id="SignalP"/>
    </source>
</evidence>
<evidence type="ECO:0000313" key="2">
    <source>
        <dbReference type="EMBL" id="KZE32858.1"/>
    </source>
</evidence>
<protein>
    <recommendedName>
        <fullName evidence="4">DUF3455 domain-containing protein</fullName>
    </recommendedName>
</protein>
<dbReference type="AlphaFoldDB" id="A0A161R854"/>
<dbReference type="PANTHER" id="PTHR35567">
    <property type="entry name" value="MALATE DEHYDROGENASE (AFU_ORTHOLOGUE AFUA_2G13800)"/>
    <property type="match status" value="1"/>
</dbReference>
<dbReference type="OrthoDB" id="193535at2"/>